<dbReference type="Proteomes" id="UP000265520">
    <property type="component" value="Unassembled WGS sequence"/>
</dbReference>
<organism evidence="1 2">
    <name type="scientific">Trifolium medium</name>
    <dbReference type="NCBI Taxonomy" id="97028"/>
    <lineage>
        <taxon>Eukaryota</taxon>
        <taxon>Viridiplantae</taxon>
        <taxon>Streptophyta</taxon>
        <taxon>Embryophyta</taxon>
        <taxon>Tracheophyta</taxon>
        <taxon>Spermatophyta</taxon>
        <taxon>Magnoliopsida</taxon>
        <taxon>eudicotyledons</taxon>
        <taxon>Gunneridae</taxon>
        <taxon>Pentapetalae</taxon>
        <taxon>rosids</taxon>
        <taxon>fabids</taxon>
        <taxon>Fabales</taxon>
        <taxon>Fabaceae</taxon>
        <taxon>Papilionoideae</taxon>
        <taxon>50 kb inversion clade</taxon>
        <taxon>NPAAA clade</taxon>
        <taxon>Hologalegina</taxon>
        <taxon>IRL clade</taxon>
        <taxon>Trifolieae</taxon>
        <taxon>Trifolium</taxon>
    </lineage>
</organism>
<feature type="non-terminal residue" evidence="1">
    <location>
        <position position="51"/>
    </location>
</feature>
<sequence length="51" mass="5952">MSRNGKTYSFRFENIWLKEDDIEEVVEDGWGRERGVEITSRTAKCADKLKG</sequence>
<evidence type="ECO:0000313" key="1">
    <source>
        <dbReference type="EMBL" id="MCI85284.1"/>
    </source>
</evidence>
<keyword evidence="2" id="KW-1185">Reference proteome</keyword>
<reference evidence="1 2" key="1">
    <citation type="journal article" date="2018" name="Front. Plant Sci.">
        <title>Red Clover (Trifolium pratense) and Zigzag Clover (T. medium) - A Picture of Genomic Similarities and Differences.</title>
        <authorList>
            <person name="Dluhosova J."/>
            <person name="Istvanek J."/>
            <person name="Nedelnik J."/>
            <person name="Repkova J."/>
        </authorList>
    </citation>
    <scope>NUCLEOTIDE SEQUENCE [LARGE SCALE GENOMIC DNA]</scope>
    <source>
        <strain evidence="2">cv. 10/8</strain>
        <tissue evidence="1">Leaf</tissue>
    </source>
</reference>
<dbReference type="AlphaFoldDB" id="A0A392VAG5"/>
<protein>
    <submittedName>
        <fullName evidence="1">Uncharacterized protein</fullName>
    </submittedName>
</protein>
<comment type="caution">
    <text evidence="1">The sequence shown here is derived from an EMBL/GenBank/DDBJ whole genome shotgun (WGS) entry which is preliminary data.</text>
</comment>
<accession>A0A392VAG5</accession>
<evidence type="ECO:0000313" key="2">
    <source>
        <dbReference type="Proteomes" id="UP000265520"/>
    </source>
</evidence>
<dbReference type="EMBL" id="LXQA011111790">
    <property type="protein sequence ID" value="MCI85284.1"/>
    <property type="molecule type" value="Genomic_DNA"/>
</dbReference>
<name>A0A392VAG5_9FABA</name>
<proteinExistence type="predicted"/>